<feature type="compositionally biased region" description="Pro residues" evidence="1">
    <location>
        <begin position="288"/>
        <end position="299"/>
    </location>
</feature>
<dbReference type="EMBL" id="FNON01000007">
    <property type="protein sequence ID" value="SDY85199.1"/>
    <property type="molecule type" value="Genomic_DNA"/>
</dbReference>
<protein>
    <submittedName>
        <fullName evidence="2">Uncharacterized protein</fullName>
    </submittedName>
</protein>
<organism evidence="2 3">
    <name type="scientific">Amycolatopsis xylanica</name>
    <dbReference type="NCBI Taxonomy" id="589385"/>
    <lineage>
        <taxon>Bacteria</taxon>
        <taxon>Bacillati</taxon>
        <taxon>Actinomycetota</taxon>
        <taxon>Actinomycetes</taxon>
        <taxon>Pseudonocardiales</taxon>
        <taxon>Pseudonocardiaceae</taxon>
        <taxon>Amycolatopsis</taxon>
    </lineage>
</organism>
<evidence type="ECO:0000313" key="3">
    <source>
        <dbReference type="Proteomes" id="UP000199515"/>
    </source>
</evidence>
<dbReference type="Proteomes" id="UP000199515">
    <property type="component" value="Unassembled WGS sequence"/>
</dbReference>
<proteinExistence type="predicted"/>
<gene>
    <name evidence="2" type="ORF">SAMN05421504_107181</name>
</gene>
<evidence type="ECO:0000313" key="2">
    <source>
        <dbReference type="EMBL" id="SDY85199.1"/>
    </source>
</evidence>
<dbReference type="AlphaFoldDB" id="A0A1H3NAG9"/>
<keyword evidence="3" id="KW-1185">Reference proteome</keyword>
<evidence type="ECO:0000256" key="1">
    <source>
        <dbReference type="SAM" id="MobiDB-lite"/>
    </source>
</evidence>
<dbReference type="OrthoDB" id="8864769at2"/>
<sequence>MSTTAIGSAPRVRRDGDGRPVFGLTVALSRRPRPDETSVRHLVEHGQCGFELSVADAATSFRTVDAVLADGDTELAKASGAGGDPVLALSMILDVPRTLAVLDALDGKPGSLAITVRGTYGTAGAKRSVRLRGKWLDVHRRLANMADADGKLRHAQVYAVLTYLLGDGTVLVSIDGTDFPGGVPEEAKDAVAAAWLRAMSFLVKRETPDLPATDPANRYSLKAAPSAGFPMDVTVTTTVPGSAETAWRTPLSDVLGGLLTGTGDDRYVRYVVLGEDEPAPGARATRRPPGPPPPPPAPQLPLAWDGLYPRDAARANVRWYQPQFRLLPTAADSPRDGAGFLFTFAQRAGGGLTGKVTFRLSQSTAEEAAAASGAPLANMRSLLTGSPSMTLYVPFKDAATGQTRTQPFGARISLTGTVWTAEVDLLDDWVRLAYGALSAPGFQSRPAEFVVSYSYESTYKGDAAFRAAEPGSRAVEAVDGHGPSIALQDGGDPPPIQADPRQQWHVTTEEVGQHSTTLFPCSTYKGRYRQQFADGERIIGCQDALRLGEVNLQQYAEITDLATDFGTHCKVFRSLQQPSQFLVVPARYRITRFPADDPNGRAFRPDVVVYAVLGTKPEDSRYHLTAALQPDLAPDVRRDLEYRLISYAVPGVPPRLVFPTDTTVNAGASYRWADTGHAERPEVQPQAWDNLRVELASGVENTLLVLEMIGKNGYSGTVTFTLPDGMTVASQLLLDSYVAGPPATGPVPSTVTGTTVTLTNRIERAVTVPELLTFTVAGARGTVASGQTIAPGAALQVTVPAGVAQAWPRCVPAGGPLKVEELRVFVRDVQTDLVVVDLTDHAARGIKRLHVGARVHAADPVEVGGDFPDTREVRLRLTLPVTDYLRANSVELRFTREMADGSTVTGPWLPWDTARAGNVVSAGWDLISKT</sequence>
<reference evidence="2 3" key="1">
    <citation type="submission" date="2016-10" db="EMBL/GenBank/DDBJ databases">
        <authorList>
            <person name="de Groot N.N."/>
        </authorList>
    </citation>
    <scope>NUCLEOTIDE SEQUENCE [LARGE SCALE GENOMIC DNA]</scope>
    <source>
        <strain evidence="2 3">CPCC 202699</strain>
    </source>
</reference>
<dbReference type="STRING" id="589385.SAMN05421504_107181"/>
<feature type="region of interest" description="Disordered" evidence="1">
    <location>
        <begin position="278"/>
        <end position="300"/>
    </location>
</feature>
<accession>A0A1H3NAG9</accession>
<dbReference type="RefSeq" id="WP_091294571.1">
    <property type="nucleotide sequence ID" value="NZ_FNON01000007.1"/>
</dbReference>
<name>A0A1H3NAG9_9PSEU</name>